<dbReference type="Proteomes" id="UP000663852">
    <property type="component" value="Unassembled WGS sequence"/>
</dbReference>
<name>A0A815X9X6_ADIRI</name>
<accession>A0A815X9X6</accession>
<protein>
    <submittedName>
        <fullName evidence="1">Uncharacterized protein</fullName>
    </submittedName>
</protein>
<proteinExistence type="predicted"/>
<gene>
    <name evidence="1" type="ORF">EDS130_LOCUS46238</name>
</gene>
<sequence>NYTLLNYTLAGQYNLRSRQQLVQQNNLQPDLAPRNMADQLTRAFDSIKTFNGTSQDNSREWCDRAEIVFNAFNVNDADRLSRIGIKLEDAAFNWYRDNQGPYATWLLF</sequence>
<reference evidence="1" key="1">
    <citation type="submission" date="2021-02" db="EMBL/GenBank/DDBJ databases">
        <authorList>
            <person name="Nowell W R."/>
        </authorList>
    </citation>
    <scope>NUCLEOTIDE SEQUENCE</scope>
</reference>
<feature type="non-terminal residue" evidence="1">
    <location>
        <position position="1"/>
    </location>
</feature>
<dbReference type="AlphaFoldDB" id="A0A815X9X6"/>
<dbReference type="EMBL" id="CAJNOJ010001788">
    <property type="protein sequence ID" value="CAF1554800.1"/>
    <property type="molecule type" value="Genomic_DNA"/>
</dbReference>
<organism evidence="1 2">
    <name type="scientific">Adineta ricciae</name>
    <name type="common">Rotifer</name>
    <dbReference type="NCBI Taxonomy" id="249248"/>
    <lineage>
        <taxon>Eukaryota</taxon>
        <taxon>Metazoa</taxon>
        <taxon>Spiralia</taxon>
        <taxon>Gnathifera</taxon>
        <taxon>Rotifera</taxon>
        <taxon>Eurotatoria</taxon>
        <taxon>Bdelloidea</taxon>
        <taxon>Adinetida</taxon>
        <taxon>Adinetidae</taxon>
        <taxon>Adineta</taxon>
    </lineage>
</organism>
<comment type="caution">
    <text evidence="1">The sequence shown here is derived from an EMBL/GenBank/DDBJ whole genome shotgun (WGS) entry which is preliminary data.</text>
</comment>
<evidence type="ECO:0000313" key="2">
    <source>
        <dbReference type="Proteomes" id="UP000663852"/>
    </source>
</evidence>
<evidence type="ECO:0000313" key="1">
    <source>
        <dbReference type="EMBL" id="CAF1554800.1"/>
    </source>
</evidence>
<dbReference type="OrthoDB" id="10034958at2759"/>